<accession>A0ABP6YQ66</accession>
<evidence type="ECO:0000256" key="1">
    <source>
        <dbReference type="SAM" id="MobiDB-lite"/>
    </source>
</evidence>
<dbReference type="Proteomes" id="UP001500707">
    <property type="component" value="Unassembled WGS sequence"/>
</dbReference>
<sequence length="541" mass="57751">MSSGKEGARLRSRVGAPSPRNPRAIRWKSDQDVPVTHVLHGLATNPSLPPELIDLLITIADTDLSSELAARTDLTPAQLTTLAARGDEIAVPLAYEGRLTADDIDPAAQPYAALALLDERAGHQEWAPLLATHPTTRVREKLAACPDLPPDVVRTLAADPDIQVVAELALWTTPDTAARLARHPHAEVRRSAAANESTPPAVLEMLITGEGVPPAQRCLVCDREETPFVHESSCQRPECDLPSGAACDGSHQSTVHEIQRMALLNLATPIDAAVRFADHPSMLLRSALAIRPDLPPSVGVRLAKDPIPGVRADLAENPAIDDTLIRTLAADRGHDVQRRLAHNPNVPLDVLADLARATRIGSTLLPRIAAASADETARLAISPDPAVRMLLAQRRDLPTTIRDALAADPDAKVAKSVAPHPGLSDAHLRAMVARHGVQVVARVAANPDASPALLEELTRHQPPVRKVFREVARHPHAPAPALLVCLTDERARPLAAAHPNLPPNVIAELLTDNDDRMAEAAASNPSLAPTVMSVASLRFVL</sequence>
<dbReference type="InterPro" id="IPR011989">
    <property type="entry name" value="ARM-like"/>
</dbReference>
<evidence type="ECO:0000313" key="2">
    <source>
        <dbReference type="EMBL" id="GAA3587329.1"/>
    </source>
</evidence>
<reference evidence="3" key="1">
    <citation type="journal article" date="2019" name="Int. J. Syst. Evol. Microbiol.">
        <title>The Global Catalogue of Microorganisms (GCM) 10K type strain sequencing project: providing services to taxonomists for standard genome sequencing and annotation.</title>
        <authorList>
            <consortium name="The Broad Institute Genomics Platform"/>
            <consortium name="The Broad Institute Genome Sequencing Center for Infectious Disease"/>
            <person name="Wu L."/>
            <person name="Ma J."/>
        </authorList>
    </citation>
    <scope>NUCLEOTIDE SEQUENCE [LARGE SCALE GENOMIC DNA]</scope>
    <source>
        <strain evidence="3">JCM 17656</strain>
    </source>
</reference>
<dbReference type="Gene3D" id="1.25.10.10">
    <property type="entry name" value="Leucine-rich Repeat Variant"/>
    <property type="match status" value="3"/>
</dbReference>
<evidence type="ECO:0008006" key="4">
    <source>
        <dbReference type="Google" id="ProtNLM"/>
    </source>
</evidence>
<organism evidence="2 3">
    <name type="scientific">Streptomyces osmaniensis</name>
    <dbReference type="NCBI Taxonomy" id="593134"/>
    <lineage>
        <taxon>Bacteria</taxon>
        <taxon>Bacillati</taxon>
        <taxon>Actinomycetota</taxon>
        <taxon>Actinomycetes</taxon>
        <taxon>Kitasatosporales</taxon>
        <taxon>Streptomycetaceae</taxon>
        <taxon>Streptomyces</taxon>
    </lineage>
</organism>
<protein>
    <recommendedName>
        <fullName evidence="4">Leucine rich repeat (LRR) protein</fullName>
    </recommendedName>
</protein>
<proteinExistence type="predicted"/>
<name>A0ABP6YQ66_9ACTN</name>
<keyword evidence="3" id="KW-1185">Reference proteome</keyword>
<dbReference type="EMBL" id="BAABCE010000023">
    <property type="protein sequence ID" value="GAA3587329.1"/>
    <property type="molecule type" value="Genomic_DNA"/>
</dbReference>
<evidence type="ECO:0000313" key="3">
    <source>
        <dbReference type="Proteomes" id="UP001500707"/>
    </source>
</evidence>
<comment type="caution">
    <text evidence="2">The sequence shown here is derived from an EMBL/GenBank/DDBJ whole genome shotgun (WGS) entry which is preliminary data.</text>
</comment>
<feature type="region of interest" description="Disordered" evidence="1">
    <location>
        <begin position="1"/>
        <end position="24"/>
    </location>
</feature>
<gene>
    <name evidence="2" type="ORF">GCM10022295_81070</name>
</gene>